<name>A0A5C8KZR1_9GAMM</name>
<organism evidence="2 3">
    <name type="scientific">Alkalisalibacterium limincola</name>
    <dbReference type="NCBI Taxonomy" id="2699169"/>
    <lineage>
        <taxon>Bacteria</taxon>
        <taxon>Pseudomonadati</taxon>
        <taxon>Pseudomonadota</taxon>
        <taxon>Gammaproteobacteria</taxon>
        <taxon>Lysobacterales</taxon>
        <taxon>Lysobacteraceae</taxon>
        <taxon>Alkalisalibacterium</taxon>
    </lineage>
</organism>
<evidence type="ECO:0000313" key="3">
    <source>
        <dbReference type="Proteomes" id="UP000321248"/>
    </source>
</evidence>
<dbReference type="AlphaFoldDB" id="A0A5C8KZR1"/>
<proteinExistence type="predicted"/>
<dbReference type="Pfam" id="PF26308">
    <property type="entry name" value="YopA_M"/>
    <property type="match status" value="1"/>
</dbReference>
<reference evidence="2 3" key="1">
    <citation type="submission" date="2019-08" db="EMBL/GenBank/DDBJ databases">
        <authorList>
            <person name="Karlyshev A.V."/>
        </authorList>
    </citation>
    <scope>NUCLEOTIDE SEQUENCE [LARGE SCALE GENOMIC DNA]</scope>
    <source>
        <strain evidence="2 3">Alg18-2.2</strain>
    </source>
</reference>
<evidence type="ECO:0000313" key="2">
    <source>
        <dbReference type="EMBL" id="TXK65107.1"/>
    </source>
</evidence>
<sequence>MSLSEPLQPGGFVPIEAKLTISDARSPVVLSQGSAKLYFPSETLTGNGEMLLRFLPEPRFCIETKFQRAQDNNFEYVFVAGALESTMEFVFEGQRIDGFATRRQVVRPASILNSSVSSIELDWSPGAMPLYFGDIDSRSVTSVILHLFNFPNFRGNQSVHFGASSFGALLILESRESRVWIQGLPRGATGSAWRRIKAEGGCHLTHVAKLERKDCAALTLAEFELQREMLASFLSFVKGRNYSLAYNVALCTDGVTAWRSFDHPTSDHEVNTWFSTEDGSQAEMLFPLFEKRWNLSPNWRDCLSTAIYWYTQATTEGRMPSIGAAIILTQSALERLAHHHAVIDQKVLSAEQFNALRASDRIRMLLSSLKIPIEITEDLPEIKRFNELNSGSKFTDGPHAFTYIRNSLVHPVAKQEMEDCYIDAWRLGLWYLELAILALCEYSGKYENRMIGEMSFVPWYKKQKAGITS</sequence>
<dbReference type="OrthoDB" id="2443673at2"/>
<keyword evidence="3" id="KW-1185">Reference proteome</keyword>
<feature type="domain" description="YopA central" evidence="1">
    <location>
        <begin position="137"/>
        <end position="268"/>
    </location>
</feature>
<protein>
    <recommendedName>
        <fullName evidence="1">YopA central domain-containing protein</fullName>
    </recommendedName>
</protein>
<gene>
    <name evidence="2" type="ORF">FU658_04855</name>
</gene>
<dbReference type="Proteomes" id="UP000321248">
    <property type="component" value="Unassembled WGS sequence"/>
</dbReference>
<evidence type="ECO:0000259" key="1">
    <source>
        <dbReference type="Pfam" id="PF26308"/>
    </source>
</evidence>
<comment type="caution">
    <text evidence="2">The sequence shown here is derived from an EMBL/GenBank/DDBJ whole genome shotgun (WGS) entry which is preliminary data.</text>
</comment>
<dbReference type="EMBL" id="VRTS01000002">
    <property type="protein sequence ID" value="TXK65107.1"/>
    <property type="molecule type" value="Genomic_DNA"/>
</dbReference>
<dbReference type="RefSeq" id="WP_147891027.1">
    <property type="nucleotide sequence ID" value="NZ_VRTS01000002.1"/>
</dbReference>
<accession>A0A5C8KZR1</accession>
<dbReference type="InterPro" id="IPR058684">
    <property type="entry name" value="YopA_M"/>
</dbReference>